<keyword evidence="3" id="KW-1185">Reference proteome</keyword>
<proteinExistence type="predicted"/>
<accession>A0A2V3J8X8</accession>
<feature type="region of interest" description="Disordered" evidence="1">
    <location>
        <begin position="1"/>
        <end position="28"/>
    </location>
</feature>
<dbReference type="Proteomes" id="UP000247409">
    <property type="component" value="Unassembled WGS sequence"/>
</dbReference>
<organism evidence="2 3">
    <name type="scientific">Gracilariopsis chorda</name>
    <dbReference type="NCBI Taxonomy" id="448386"/>
    <lineage>
        <taxon>Eukaryota</taxon>
        <taxon>Rhodophyta</taxon>
        <taxon>Florideophyceae</taxon>
        <taxon>Rhodymeniophycidae</taxon>
        <taxon>Gracilariales</taxon>
        <taxon>Gracilariaceae</taxon>
        <taxon>Gracilariopsis</taxon>
    </lineage>
</organism>
<evidence type="ECO:0000256" key="1">
    <source>
        <dbReference type="SAM" id="MobiDB-lite"/>
    </source>
</evidence>
<comment type="caution">
    <text evidence="2">The sequence shown here is derived from an EMBL/GenBank/DDBJ whole genome shotgun (WGS) entry which is preliminary data.</text>
</comment>
<protein>
    <submittedName>
        <fullName evidence="2">Uncharacterized protein</fullName>
    </submittedName>
</protein>
<gene>
    <name evidence="2" type="ORF">BWQ96_00267</name>
</gene>
<dbReference type="EMBL" id="NBIV01000001">
    <property type="protein sequence ID" value="PXF50107.1"/>
    <property type="molecule type" value="Genomic_DNA"/>
</dbReference>
<sequence length="28" mass="3065">MSEPTGLKRKYPNQDIGLGTDSGVCREL</sequence>
<name>A0A2V3J8X8_9FLOR</name>
<dbReference type="AlphaFoldDB" id="A0A2V3J8X8"/>
<reference evidence="2 3" key="1">
    <citation type="journal article" date="2018" name="Mol. Biol. Evol.">
        <title>Analysis of the draft genome of the red seaweed Gracilariopsis chorda provides insights into genome size evolution in Rhodophyta.</title>
        <authorList>
            <person name="Lee J."/>
            <person name="Yang E.C."/>
            <person name="Graf L."/>
            <person name="Yang J.H."/>
            <person name="Qiu H."/>
            <person name="Zel Zion U."/>
            <person name="Chan C.X."/>
            <person name="Stephens T.G."/>
            <person name="Weber A.P.M."/>
            <person name="Boo G.H."/>
            <person name="Boo S.M."/>
            <person name="Kim K.M."/>
            <person name="Shin Y."/>
            <person name="Jung M."/>
            <person name="Lee S.J."/>
            <person name="Yim H.S."/>
            <person name="Lee J.H."/>
            <person name="Bhattacharya D."/>
            <person name="Yoon H.S."/>
        </authorList>
    </citation>
    <scope>NUCLEOTIDE SEQUENCE [LARGE SCALE GENOMIC DNA]</scope>
    <source>
        <strain evidence="2 3">SKKU-2015</strain>
        <tissue evidence="2">Whole body</tissue>
    </source>
</reference>
<evidence type="ECO:0000313" key="3">
    <source>
        <dbReference type="Proteomes" id="UP000247409"/>
    </source>
</evidence>
<evidence type="ECO:0000313" key="2">
    <source>
        <dbReference type="EMBL" id="PXF50107.1"/>
    </source>
</evidence>